<keyword evidence="3 6" id="KW-0812">Transmembrane</keyword>
<evidence type="ECO:0000256" key="5">
    <source>
        <dbReference type="ARBA" id="ARBA00023136"/>
    </source>
</evidence>
<keyword evidence="2" id="KW-1003">Cell membrane</keyword>
<dbReference type="Pfam" id="PF05425">
    <property type="entry name" value="CopD"/>
    <property type="match status" value="1"/>
</dbReference>
<dbReference type="PANTHER" id="PTHR34820">
    <property type="entry name" value="INNER MEMBRANE PROTEIN YEBZ"/>
    <property type="match status" value="1"/>
</dbReference>
<gene>
    <name evidence="8" type="primary">copD</name>
    <name evidence="8" type="ORF">POM99_19925</name>
</gene>
<dbReference type="Proteomes" id="UP001222770">
    <property type="component" value="Unassembled WGS sequence"/>
</dbReference>
<proteinExistence type="predicted"/>
<feature type="transmembrane region" description="Helical" evidence="6">
    <location>
        <begin position="117"/>
        <end position="136"/>
    </location>
</feature>
<evidence type="ECO:0000256" key="6">
    <source>
        <dbReference type="SAM" id="Phobius"/>
    </source>
</evidence>
<evidence type="ECO:0000256" key="4">
    <source>
        <dbReference type="ARBA" id="ARBA00022989"/>
    </source>
</evidence>
<name>A0ABT6CNK6_9SPHN</name>
<reference evidence="8 9" key="1">
    <citation type="submission" date="2023-03" db="EMBL/GenBank/DDBJ databases">
        <title>Novosphingobium cyanobacteriorum sp. nov., isolated from a eutrophic reservoir during the Microcystis bloom period.</title>
        <authorList>
            <person name="Kang M."/>
            <person name="Le V."/>
            <person name="Ko S.-R."/>
            <person name="Lee S.-A."/>
            <person name="Ahn C.-Y."/>
        </authorList>
    </citation>
    <scope>NUCLEOTIDE SEQUENCE [LARGE SCALE GENOMIC DNA]</scope>
    <source>
        <strain evidence="8 9">HBC54</strain>
    </source>
</reference>
<evidence type="ECO:0000256" key="3">
    <source>
        <dbReference type="ARBA" id="ARBA00022692"/>
    </source>
</evidence>
<feature type="transmembrane region" description="Helical" evidence="6">
    <location>
        <begin position="50"/>
        <end position="77"/>
    </location>
</feature>
<evidence type="ECO:0000313" key="9">
    <source>
        <dbReference type="Proteomes" id="UP001222770"/>
    </source>
</evidence>
<organism evidence="8 9">
    <name type="scientific">Novosphingobium cyanobacteriorum</name>
    <dbReference type="NCBI Taxonomy" id="3024215"/>
    <lineage>
        <taxon>Bacteria</taxon>
        <taxon>Pseudomonadati</taxon>
        <taxon>Pseudomonadota</taxon>
        <taxon>Alphaproteobacteria</taxon>
        <taxon>Sphingomonadales</taxon>
        <taxon>Sphingomonadaceae</taxon>
        <taxon>Novosphingobium</taxon>
    </lineage>
</organism>
<feature type="transmembrane region" description="Helical" evidence="6">
    <location>
        <begin position="198"/>
        <end position="221"/>
    </location>
</feature>
<evidence type="ECO:0000259" key="7">
    <source>
        <dbReference type="Pfam" id="PF05425"/>
    </source>
</evidence>
<comment type="subcellular location">
    <subcellularLocation>
        <location evidence="1">Cell membrane</location>
        <topology evidence="1">Multi-pass membrane protein</topology>
    </subcellularLocation>
</comment>
<dbReference type="InterPro" id="IPR047689">
    <property type="entry name" value="CopD"/>
</dbReference>
<evidence type="ECO:0000313" key="8">
    <source>
        <dbReference type="EMBL" id="MDF8335481.1"/>
    </source>
</evidence>
<dbReference type="PANTHER" id="PTHR34820:SF4">
    <property type="entry name" value="INNER MEMBRANE PROTEIN YEBZ"/>
    <property type="match status" value="1"/>
</dbReference>
<dbReference type="NCBIfam" id="NF033808">
    <property type="entry name" value="copper_CopD"/>
    <property type="match status" value="1"/>
</dbReference>
<dbReference type="InterPro" id="IPR032694">
    <property type="entry name" value="CopC/D"/>
</dbReference>
<evidence type="ECO:0000256" key="2">
    <source>
        <dbReference type="ARBA" id="ARBA00022475"/>
    </source>
</evidence>
<feature type="transmembrane region" description="Helical" evidence="6">
    <location>
        <begin position="283"/>
        <end position="301"/>
    </location>
</feature>
<dbReference type="InterPro" id="IPR008457">
    <property type="entry name" value="Cu-R_CopD_dom"/>
</dbReference>
<accession>A0ABT6CNK6</accession>
<keyword evidence="5 6" id="KW-0472">Membrane</keyword>
<feature type="transmembrane region" description="Helical" evidence="6">
    <location>
        <begin position="6"/>
        <end position="29"/>
    </location>
</feature>
<feature type="transmembrane region" description="Helical" evidence="6">
    <location>
        <begin position="89"/>
        <end position="110"/>
    </location>
</feature>
<sequence length="310" mass="32216">MTDLPVIVIRFALYADLMVLTGLVAFTLYGQTAEERTSGMLPLTRLAIPLSFLGLLLSAFGMAALIASMTGTSLLAIDGETARSIIGETAIGTAWIVRMAAMFVALVFALMLDRGRLFARMGLLLCAALAIATLVWTGHAGATEGWQGTLHRSADVVHMLAAAVWIGGIAAFALLLFRPFALLTEAQLAMAARALAQFSQVGTLAVGLIVATGVANGLILLGWPDPARLIVSTYGQLLLAKLALFAAMLILAAINRWRLTPTLGAAAQADDAGAAVGALRRSLLVEGLAALAILALVAWLGTLEPLGTAV</sequence>
<protein>
    <submittedName>
        <fullName evidence="8">Copper homeostasis membrane protein CopD</fullName>
    </submittedName>
</protein>
<feature type="transmembrane region" description="Helical" evidence="6">
    <location>
        <begin position="156"/>
        <end position="177"/>
    </location>
</feature>
<dbReference type="RefSeq" id="WP_277280442.1">
    <property type="nucleotide sequence ID" value="NZ_JAROCY010000028.1"/>
</dbReference>
<feature type="transmembrane region" description="Helical" evidence="6">
    <location>
        <begin position="233"/>
        <end position="254"/>
    </location>
</feature>
<evidence type="ECO:0000256" key="1">
    <source>
        <dbReference type="ARBA" id="ARBA00004651"/>
    </source>
</evidence>
<comment type="caution">
    <text evidence="8">The sequence shown here is derived from an EMBL/GenBank/DDBJ whole genome shotgun (WGS) entry which is preliminary data.</text>
</comment>
<dbReference type="EMBL" id="JAROCY010000028">
    <property type="protein sequence ID" value="MDF8335481.1"/>
    <property type="molecule type" value="Genomic_DNA"/>
</dbReference>
<keyword evidence="4 6" id="KW-1133">Transmembrane helix</keyword>
<feature type="domain" description="Copper resistance protein D" evidence="7">
    <location>
        <begin position="192"/>
        <end position="300"/>
    </location>
</feature>
<keyword evidence="9" id="KW-1185">Reference proteome</keyword>